<accession>Q01TR4</accession>
<dbReference type="EMBL" id="CP000473">
    <property type="protein sequence ID" value="ABJ86956.1"/>
    <property type="molecule type" value="Genomic_DNA"/>
</dbReference>
<dbReference type="STRING" id="234267.Acid_6019"/>
<dbReference type="KEGG" id="sus:Acid_6019"/>
<organism evidence="1">
    <name type="scientific">Solibacter usitatus (strain Ellin6076)</name>
    <dbReference type="NCBI Taxonomy" id="234267"/>
    <lineage>
        <taxon>Bacteria</taxon>
        <taxon>Pseudomonadati</taxon>
        <taxon>Acidobacteriota</taxon>
        <taxon>Terriglobia</taxon>
        <taxon>Bryobacterales</taxon>
        <taxon>Solibacteraceae</taxon>
        <taxon>Candidatus Solibacter</taxon>
    </lineage>
</organism>
<gene>
    <name evidence="1" type="ordered locus">Acid_6019</name>
</gene>
<dbReference type="AlphaFoldDB" id="Q01TR4"/>
<name>Q01TR4_SOLUE</name>
<sequence precursor="true">MKRVLLLFSACAAVGLAQQDNKLPIVPRELLGKAIAPAAASKTEAAAVTTVSGDTVIGDSYEVQVTSDNPITIQPDQFYFLPQSKLDFTSAAHANIAVTSVGQDLTGLRILSAWAAQPPAGKGEIWFNITDISQKFALLDHGGLSTPVFGPVLKVALYNGSTVPLTVKQVSIYATK</sequence>
<evidence type="ECO:0000313" key="1">
    <source>
        <dbReference type="EMBL" id="ABJ86956.1"/>
    </source>
</evidence>
<reference evidence="1" key="1">
    <citation type="submission" date="2006-10" db="EMBL/GenBank/DDBJ databases">
        <title>Complete sequence of Solibacter usitatus Ellin6076.</title>
        <authorList>
            <consortium name="US DOE Joint Genome Institute"/>
            <person name="Copeland A."/>
            <person name="Lucas S."/>
            <person name="Lapidus A."/>
            <person name="Barry K."/>
            <person name="Detter J.C."/>
            <person name="Glavina del Rio T."/>
            <person name="Hammon N."/>
            <person name="Israni S."/>
            <person name="Dalin E."/>
            <person name="Tice H."/>
            <person name="Pitluck S."/>
            <person name="Thompson L.S."/>
            <person name="Brettin T."/>
            <person name="Bruce D."/>
            <person name="Han C."/>
            <person name="Tapia R."/>
            <person name="Gilna P."/>
            <person name="Schmutz J."/>
            <person name="Larimer F."/>
            <person name="Land M."/>
            <person name="Hauser L."/>
            <person name="Kyrpides N."/>
            <person name="Mikhailova N."/>
            <person name="Janssen P.H."/>
            <person name="Kuske C.R."/>
            <person name="Richardson P."/>
        </authorList>
    </citation>
    <scope>NUCLEOTIDE SEQUENCE</scope>
    <source>
        <strain evidence="1">Ellin6076</strain>
    </source>
</reference>
<protein>
    <submittedName>
        <fullName evidence="1">Uncharacterized protein</fullName>
    </submittedName>
</protein>
<dbReference type="HOGENOM" id="CLU_1524172_0_0_0"/>
<proteinExistence type="predicted"/>
<dbReference type="InParanoid" id="Q01TR4"/>